<dbReference type="FunFam" id="3.30.70.270:FF:000001">
    <property type="entry name" value="Diguanylate cyclase domain protein"/>
    <property type="match status" value="1"/>
</dbReference>
<comment type="catalytic activity">
    <reaction evidence="6">
        <text>2 GTP = 3',3'-c-di-GMP + 2 diphosphate</text>
        <dbReference type="Rhea" id="RHEA:24898"/>
        <dbReference type="ChEBI" id="CHEBI:33019"/>
        <dbReference type="ChEBI" id="CHEBI:37565"/>
        <dbReference type="ChEBI" id="CHEBI:58805"/>
        <dbReference type="EC" id="2.7.7.65"/>
    </reaction>
</comment>
<evidence type="ECO:0000313" key="10">
    <source>
        <dbReference type="EMBL" id="MYN10233.1"/>
    </source>
</evidence>
<dbReference type="InterPro" id="IPR003018">
    <property type="entry name" value="GAF"/>
</dbReference>
<dbReference type="NCBIfam" id="TIGR00254">
    <property type="entry name" value="GGDEF"/>
    <property type="match status" value="1"/>
</dbReference>
<organism evidence="10 11">
    <name type="scientific">Pseudoduganella aquatica</name>
    <dbReference type="NCBI Taxonomy" id="2660641"/>
    <lineage>
        <taxon>Bacteria</taxon>
        <taxon>Pseudomonadati</taxon>
        <taxon>Pseudomonadota</taxon>
        <taxon>Betaproteobacteria</taxon>
        <taxon>Burkholderiales</taxon>
        <taxon>Oxalobacteraceae</taxon>
        <taxon>Telluria group</taxon>
        <taxon>Pseudoduganella</taxon>
    </lineage>
</organism>
<dbReference type="InterPro" id="IPR035965">
    <property type="entry name" value="PAS-like_dom_sf"/>
</dbReference>
<keyword evidence="4 7" id="KW-1133">Transmembrane helix</keyword>
<dbReference type="SMART" id="SM01079">
    <property type="entry name" value="CHASE"/>
    <property type="match status" value="1"/>
</dbReference>
<dbReference type="GO" id="GO:0007165">
    <property type="term" value="P:signal transduction"/>
    <property type="evidence" value="ECO:0007669"/>
    <property type="project" value="UniProtKB-ARBA"/>
</dbReference>
<evidence type="ECO:0000256" key="7">
    <source>
        <dbReference type="SAM" id="Phobius"/>
    </source>
</evidence>
<proteinExistence type="predicted"/>
<name>A0A7X4HFD3_9BURK</name>
<evidence type="ECO:0000256" key="4">
    <source>
        <dbReference type="ARBA" id="ARBA00022989"/>
    </source>
</evidence>
<protein>
    <recommendedName>
        <fullName evidence="2">diguanylate cyclase</fullName>
        <ecNumber evidence="2">2.7.7.65</ecNumber>
    </recommendedName>
</protein>
<dbReference type="SMART" id="SM00267">
    <property type="entry name" value="GGDEF"/>
    <property type="match status" value="1"/>
</dbReference>
<dbReference type="InterPro" id="IPR050469">
    <property type="entry name" value="Diguanylate_Cyclase"/>
</dbReference>
<keyword evidence="5 7" id="KW-0472">Membrane</keyword>
<dbReference type="InterPro" id="IPR006189">
    <property type="entry name" value="CHASE_dom"/>
</dbReference>
<dbReference type="Gene3D" id="3.30.450.20">
    <property type="entry name" value="PAS domain"/>
    <property type="match status" value="1"/>
</dbReference>
<evidence type="ECO:0000256" key="1">
    <source>
        <dbReference type="ARBA" id="ARBA00004370"/>
    </source>
</evidence>
<dbReference type="Gene3D" id="3.30.450.40">
    <property type="match status" value="1"/>
</dbReference>
<feature type="transmembrane region" description="Helical" evidence="7">
    <location>
        <begin position="325"/>
        <end position="345"/>
    </location>
</feature>
<dbReference type="SUPFAM" id="SSF55073">
    <property type="entry name" value="Nucleotide cyclase"/>
    <property type="match status" value="1"/>
</dbReference>
<sequence length="1011" mass="109611">MDPTVPRPESRRPLQYLLNPAIVAGLVLGVCLGSTWWLWRNASADAAQGLQADFDFRVRELVNGIAQRMQTYEQVLYGVQGLYISSDFVDRDEFHRYLDSQHLNQHFPGIQGVGYMRLVGGAQLDAHVLAVRRDGFPDYTVHPDGARAQYAPIVYIEPFSGTNLKAFGFDPLSDPVRRVALERARDSGLPSLTGRIRLVQEDGGGPGAEQAGFLLVLPVYSNAQPQQTLEQRRAALTGWVYAPFRIGDVMAGLGGERAAKLDVEIYDGDELAVARRMYDSQPGPPQPGMRHTVQKISLAGHRWTLRISGLPGSGVGAERDSKVQLIGGAGVVLSAVLAALAWLLARSSLRARRALSRARQLADELKEGQASLLAMADSAQRSQAVLRSILDSTVDGILVDNFDGAVLNSNRRFRELWNVPEHLDWAQDGALLLQQVAEQVAQPSVFLAAVARRLRENDVQHELLHLRDGRVIEQFTRGLRLGSAPARLWSFRDITERTQSEVREQTRRQVLELLATGAPLQTILDSVVRGVEDGHPELLCAVLLLDEDGSRLQVRAAPSLPPVLCAAMDGQPVNEPQGYCGQAVQLGRRVIVADLAGDPLWSQYRDVARQAGVQACWSEPIRAASGAMLGSFAIFHRAAQAPSVAQLALMEQASRLAGIAIEQAQGAVALRAGEARFRSLYDHAPVALWQQDWSAVRAALAELVQSGVDDVPAWLRANPSQVARLAGLVRITDVNAAALAQVGAPPGSKDASALTLAQNFDSAAMDAFARALGALAQGAHLFACEGSFERLDGVQRLNELTLLVMPGHTNSLDFVIVSTLDITERKRMNDELLVLATTDFLTGLPNRREFMARLDDEQARLQRDISEQGAVLMLDLDHFKRVNDEYGHATGDAVLRHLAALMRDSQRKIDTLGRVGGEEFAVLLPGADMPAALAFAERLRQRIAGTPLQVDGRALSVTVSIGIAALDPADASGDAALVRADKALYCAKRAGRNRVEQFAPGAACEEAGGQA</sequence>
<dbReference type="EMBL" id="WWCU01000034">
    <property type="protein sequence ID" value="MYN10233.1"/>
    <property type="molecule type" value="Genomic_DNA"/>
</dbReference>
<feature type="domain" description="CHASE" evidence="8">
    <location>
        <begin position="85"/>
        <end position="306"/>
    </location>
</feature>
<dbReference type="GO" id="GO:0052621">
    <property type="term" value="F:diguanylate cyclase activity"/>
    <property type="evidence" value="ECO:0007669"/>
    <property type="project" value="UniProtKB-EC"/>
</dbReference>
<dbReference type="Gene3D" id="3.30.70.270">
    <property type="match status" value="1"/>
</dbReference>
<dbReference type="SMART" id="SM00065">
    <property type="entry name" value="GAF"/>
    <property type="match status" value="1"/>
</dbReference>
<dbReference type="Pfam" id="PF03924">
    <property type="entry name" value="CHASE"/>
    <property type="match status" value="1"/>
</dbReference>
<dbReference type="AlphaFoldDB" id="A0A7X4HFD3"/>
<evidence type="ECO:0000256" key="6">
    <source>
        <dbReference type="ARBA" id="ARBA00034247"/>
    </source>
</evidence>
<dbReference type="GO" id="GO:1902201">
    <property type="term" value="P:negative regulation of bacterial-type flagellum-dependent cell motility"/>
    <property type="evidence" value="ECO:0007669"/>
    <property type="project" value="TreeGrafter"/>
</dbReference>
<dbReference type="PANTHER" id="PTHR45138">
    <property type="entry name" value="REGULATORY COMPONENTS OF SENSORY TRANSDUCTION SYSTEM"/>
    <property type="match status" value="1"/>
</dbReference>
<dbReference type="InterPro" id="IPR043128">
    <property type="entry name" value="Rev_trsase/Diguanyl_cyclase"/>
</dbReference>
<evidence type="ECO:0000313" key="11">
    <source>
        <dbReference type="Proteomes" id="UP000450676"/>
    </source>
</evidence>
<evidence type="ECO:0000259" key="9">
    <source>
        <dbReference type="PROSITE" id="PS50887"/>
    </source>
</evidence>
<evidence type="ECO:0000256" key="2">
    <source>
        <dbReference type="ARBA" id="ARBA00012528"/>
    </source>
</evidence>
<dbReference type="SUPFAM" id="SSF55781">
    <property type="entry name" value="GAF domain-like"/>
    <property type="match status" value="1"/>
</dbReference>
<gene>
    <name evidence="10" type="ORF">GTP77_23190</name>
</gene>
<evidence type="ECO:0000259" key="8">
    <source>
        <dbReference type="PROSITE" id="PS50839"/>
    </source>
</evidence>
<dbReference type="EC" id="2.7.7.65" evidence="2"/>
<dbReference type="InterPro" id="IPR029787">
    <property type="entry name" value="Nucleotide_cyclase"/>
</dbReference>
<dbReference type="GO" id="GO:0005886">
    <property type="term" value="C:plasma membrane"/>
    <property type="evidence" value="ECO:0007669"/>
    <property type="project" value="TreeGrafter"/>
</dbReference>
<accession>A0A7X4HFD3</accession>
<comment type="caution">
    <text evidence="10">The sequence shown here is derived from an EMBL/GenBank/DDBJ whole genome shotgun (WGS) entry which is preliminary data.</text>
</comment>
<keyword evidence="3 7" id="KW-0812">Transmembrane</keyword>
<dbReference type="PROSITE" id="PS50839">
    <property type="entry name" value="CHASE"/>
    <property type="match status" value="1"/>
</dbReference>
<dbReference type="Pfam" id="PF13185">
    <property type="entry name" value="GAF_2"/>
    <property type="match status" value="1"/>
</dbReference>
<dbReference type="GO" id="GO:0043709">
    <property type="term" value="P:cell adhesion involved in single-species biofilm formation"/>
    <property type="evidence" value="ECO:0007669"/>
    <property type="project" value="TreeGrafter"/>
</dbReference>
<keyword evidence="11" id="KW-1185">Reference proteome</keyword>
<dbReference type="InterPro" id="IPR042240">
    <property type="entry name" value="CHASE_sf"/>
</dbReference>
<dbReference type="PANTHER" id="PTHR45138:SF9">
    <property type="entry name" value="DIGUANYLATE CYCLASE DGCM-RELATED"/>
    <property type="match status" value="1"/>
</dbReference>
<dbReference type="Pfam" id="PF00990">
    <property type="entry name" value="GGDEF"/>
    <property type="match status" value="1"/>
</dbReference>
<reference evidence="10 11" key="1">
    <citation type="submission" date="2019-12" db="EMBL/GenBank/DDBJ databases">
        <title>Novel species isolated from a subtropical stream in China.</title>
        <authorList>
            <person name="Lu H."/>
        </authorList>
    </citation>
    <scope>NUCLEOTIDE SEQUENCE [LARGE SCALE GENOMIC DNA]</scope>
    <source>
        <strain evidence="10 11">FT127W</strain>
    </source>
</reference>
<comment type="subcellular location">
    <subcellularLocation>
        <location evidence="1">Membrane</location>
    </subcellularLocation>
</comment>
<dbReference type="Gene3D" id="3.30.450.350">
    <property type="entry name" value="CHASE domain"/>
    <property type="match status" value="1"/>
</dbReference>
<dbReference type="InterPro" id="IPR000160">
    <property type="entry name" value="GGDEF_dom"/>
</dbReference>
<evidence type="ECO:0000256" key="3">
    <source>
        <dbReference type="ARBA" id="ARBA00022692"/>
    </source>
</evidence>
<feature type="transmembrane region" description="Helical" evidence="7">
    <location>
        <begin position="16"/>
        <end position="39"/>
    </location>
</feature>
<dbReference type="RefSeq" id="WP_161074525.1">
    <property type="nucleotide sequence ID" value="NZ_WWCU01000034.1"/>
</dbReference>
<dbReference type="CDD" id="cd01949">
    <property type="entry name" value="GGDEF"/>
    <property type="match status" value="1"/>
</dbReference>
<dbReference type="PROSITE" id="PS50887">
    <property type="entry name" value="GGDEF"/>
    <property type="match status" value="1"/>
</dbReference>
<dbReference type="InterPro" id="IPR029016">
    <property type="entry name" value="GAF-like_dom_sf"/>
</dbReference>
<dbReference type="SUPFAM" id="SSF55785">
    <property type="entry name" value="PYP-like sensor domain (PAS domain)"/>
    <property type="match status" value="2"/>
</dbReference>
<dbReference type="Proteomes" id="UP000450676">
    <property type="component" value="Unassembled WGS sequence"/>
</dbReference>
<evidence type="ECO:0000256" key="5">
    <source>
        <dbReference type="ARBA" id="ARBA00023136"/>
    </source>
</evidence>
<feature type="domain" description="GGDEF" evidence="9">
    <location>
        <begin position="867"/>
        <end position="1000"/>
    </location>
</feature>